<feature type="signal peptide" evidence="2">
    <location>
        <begin position="1"/>
        <end position="24"/>
    </location>
</feature>
<dbReference type="STRING" id="35608.A0A2U1MS46"/>
<feature type="transmembrane region" description="Helical" evidence="1">
    <location>
        <begin position="90"/>
        <end position="106"/>
    </location>
</feature>
<accession>A0A2U1MS46</accession>
<evidence type="ECO:0000256" key="2">
    <source>
        <dbReference type="SAM" id="SignalP"/>
    </source>
</evidence>
<feature type="chain" id="PRO_5015787810" evidence="2">
    <location>
        <begin position="25"/>
        <end position="155"/>
    </location>
</feature>
<sequence>MARVSRLVVCRHWGLLIVSIQVACDILCQHDKLCDRGMIVSNGMFLAASMFYRGDFVLSNFKDGVISSAFMVGLLVLSPIFASLAKRPTGIALGYVYGGWVSLIFCRPVRSRLSNEEEGLRLLLRLQCKVTNDHSFQEMGLKIMNIKLRLEMMCS</sequence>
<gene>
    <name evidence="3" type="ORF">CTI12_AA345320</name>
</gene>
<organism evidence="3 4">
    <name type="scientific">Artemisia annua</name>
    <name type="common">Sweet wormwood</name>
    <dbReference type="NCBI Taxonomy" id="35608"/>
    <lineage>
        <taxon>Eukaryota</taxon>
        <taxon>Viridiplantae</taxon>
        <taxon>Streptophyta</taxon>
        <taxon>Embryophyta</taxon>
        <taxon>Tracheophyta</taxon>
        <taxon>Spermatophyta</taxon>
        <taxon>Magnoliopsida</taxon>
        <taxon>eudicotyledons</taxon>
        <taxon>Gunneridae</taxon>
        <taxon>Pentapetalae</taxon>
        <taxon>asterids</taxon>
        <taxon>campanulids</taxon>
        <taxon>Asterales</taxon>
        <taxon>Asteraceae</taxon>
        <taxon>Asteroideae</taxon>
        <taxon>Anthemideae</taxon>
        <taxon>Artemisiinae</taxon>
        <taxon>Artemisia</taxon>
    </lineage>
</organism>
<feature type="transmembrane region" description="Helical" evidence="1">
    <location>
        <begin position="65"/>
        <end position="84"/>
    </location>
</feature>
<keyword evidence="1" id="KW-0472">Membrane</keyword>
<evidence type="ECO:0000313" key="4">
    <source>
        <dbReference type="Proteomes" id="UP000245207"/>
    </source>
</evidence>
<proteinExistence type="predicted"/>
<keyword evidence="2" id="KW-0732">Signal</keyword>
<keyword evidence="1" id="KW-1133">Transmembrane helix</keyword>
<name>A0A2U1MS46_ARTAN</name>
<comment type="caution">
    <text evidence="3">The sequence shown here is derived from an EMBL/GenBank/DDBJ whole genome shotgun (WGS) entry which is preliminary data.</text>
</comment>
<keyword evidence="4" id="KW-1185">Reference proteome</keyword>
<keyword evidence="1" id="KW-0812">Transmembrane</keyword>
<evidence type="ECO:0000256" key="1">
    <source>
        <dbReference type="SAM" id="Phobius"/>
    </source>
</evidence>
<dbReference type="AlphaFoldDB" id="A0A2U1MS46"/>
<dbReference type="EMBL" id="PKPP01004496">
    <property type="protein sequence ID" value="PWA64091.1"/>
    <property type="molecule type" value="Genomic_DNA"/>
</dbReference>
<dbReference type="Proteomes" id="UP000245207">
    <property type="component" value="Unassembled WGS sequence"/>
</dbReference>
<protein>
    <submittedName>
        <fullName evidence="3">Putative sphingolipid transporter spinster 2</fullName>
    </submittedName>
</protein>
<evidence type="ECO:0000313" key="3">
    <source>
        <dbReference type="EMBL" id="PWA64091.1"/>
    </source>
</evidence>
<reference evidence="3 4" key="1">
    <citation type="journal article" date="2018" name="Mol. Plant">
        <title>The genome of Artemisia annua provides insight into the evolution of Asteraceae family and artemisinin biosynthesis.</title>
        <authorList>
            <person name="Shen Q."/>
            <person name="Zhang L."/>
            <person name="Liao Z."/>
            <person name="Wang S."/>
            <person name="Yan T."/>
            <person name="Shi P."/>
            <person name="Liu M."/>
            <person name="Fu X."/>
            <person name="Pan Q."/>
            <person name="Wang Y."/>
            <person name="Lv Z."/>
            <person name="Lu X."/>
            <person name="Zhang F."/>
            <person name="Jiang W."/>
            <person name="Ma Y."/>
            <person name="Chen M."/>
            <person name="Hao X."/>
            <person name="Li L."/>
            <person name="Tang Y."/>
            <person name="Lv G."/>
            <person name="Zhou Y."/>
            <person name="Sun X."/>
            <person name="Brodelius P.E."/>
            <person name="Rose J.K.C."/>
            <person name="Tang K."/>
        </authorList>
    </citation>
    <scope>NUCLEOTIDE SEQUENCE [LARGE SCALE GENOMIC DNA]</scope>
    <source>
        <strain evidence="4">cv. Huhao1</strain>
        <tissue evidence="3">Leaf</tissue>
    </source>
</reference>
<dbReference type="OrthoDB" id="1748613at2759"/>